<feature type="transmembrane region" description="Helical" evidence="6">
    <location>
        <begin position="237"/>
        <end position="256"/>
    </location>
</feature>
<evidence type="ECO:0000256" key="6">
    <source>
        <dbReference type="SAM" id="Phobius"/>
    </source>
</evidence>
<feature type="transmembrane region" description="Helical" evidence="6">
    <location>
        <begin position="107"/>
        <end position="126"/>
    </location>
</feature>
<reference evidence="8 9" key="1">
    <citation type="submission" date="2013-03" db="EMBL/GenBank/DDBJ databases">
        <title>The Genome Sequence of Capronia coronata CBS 617.96.</title>
        <authorList>
            <consortium name="The Broad Institute Genomics Platform"/>
            <person name="Cuomo C."/>
            <person name="de Hoog S."/>
            <person name="Gorbushina A."/>
            <person name="Walker B."/>
            <person name="Young S.K."/>
            <person name="Zeng Q."/>
            <person name="Gargeya S."/>
            <person name="Fitzgerald M."/>
            <person name="Haas B."/>
            <person name="Abouelleil A."/>
            <person name="Allen A.W."/>
            <person name="Alvarado L."/>
            <person name="Arachchi H.M."/>
            <person name="Berlin A.M."/>
            <person name="Chapman S.B."/>
            <person name="Gainer-Dewar J."/>
            <person name="Goldberg J."/>
            <person name="Griggs A."/>
            <person name="Gujja S."/>
            <person name="Hansen M."/>
            <person name="Howarth C."/>
            <person name="Imamovic A."/>
            <person name="Ireland A."/>
            <person name="Larimer J."/>
            <person name="McCowan C."/>
            <person name="Murphy C."/>
            <person name="Pearson M."/>
            <person name="Poon T.W."/>
            <person name="Priest M."/>
            <person name="Roberts A."/>
            <person name="Saif S."/>
            <person name="Shea T."/>
            <person name="Sisk P."/>
            <person name="Sykes S."/>
            <person name="Wortman J."/>
            <person name="Nusbaum C."/>
            <person name="Birren B."/>
        </authorList>
    </citation>
    <scope>NUCLEOTIDE SEQUENCE [LARGE SCALE GENOMIC DNA]</scope>
    <source>
        <strain evidence="8 9">CBS 617.96</strain>
    </source>
</reference>
<organism evidence="8 9">
    <name type="scientific">Capronia coronata CBS 617.96</name>
    <dbReference type="NCBI Taxonomy" id="1182541"/>
    <lineage>
        <taxon>Eukaryota</taxon>
        <taxon>Fungi</taxon>
        <taxon>Dikarya</taxon>
        <taxon>Ascomycota</taxon>
        <taxon>Pezizomycotina</taxon>
        <taxon>Eurotiomycetes</taxon>
        <taxon>Chaetothyriomycetidae</taxon>
        <taxon>Chaetothyriales</taxon>
        <taxon>Herpotrichiellaceae</taxon>
        <taxon>Capronia</taxon>
    </lineage>
</organism>
<dbReference type="Pfam" id="PF00083">
    <property type="entry name" value="Sugar_tr"/>
    <property type="match status" value="1"/>
</dbReference>
<evidence type="ECO:0000256" key="2">
    <source>
        <dbReference type="ARBA" id="ARBA00010992"/>
    </source>
</evidence>
<feature type="domain" description="Major facilitator superfamily (MFS) profile" evidence="7">
    <location>
        <begin position="62"/>
        <end position="374"/>
    </location>
</feature>
<dbReference type="HOGENOM" id="CLU_001265_11_0_1"/>
<dbReference type="GO" id="GO:0005351">
    <property type="term" value="F:carbohydrate:proton symporter activity"/>
    <property type="evidence" value="ECO:0007669"/>
    <property type="project" value="TreeGrafter"/>
</dbReference>
<gene>
    <name evidence="8" type="ORF">A1O1_04306</name>
</gene>
<evidence type="ECO:0000256" key="1">
    <source>
        <dbReference type="ARBA" id="ARBA00004141"/>
    </source>
</evidence>
<dbReference type="GeneID" id="19159190"/>
<dbReference type="eggNOG" id="KOG0254">
    <property type="taxonomic scope" value="Eukaryota"/>
</dbReference>
<feature type="transmembrane region" description="Helical" evidence="6">
    <location>
        <begin position="352"/>
        <end position="372"/>
    </location>
</feature>
<keyword evidence="3 6" id="KW-0812">Transmembrane</keyword>
<evidence type="ECO:0000313" key="8">
    <source>
        <dbReference type="EMBL" id="EXJ91197.1"/>
    </source>
</evidence>
<evidence type="ECO:0000256" key="5">
    <source>
        <dbReference type="ARBA" id="ARBA00023136"/>
    </source>
</evidence>
<dbReference type="GO" id="GO:0016020">
    <property type="term" value="C:membrane"/>
    <property type="evidence" value="ECO:0007669"/>
    <property type="project" value="UniProtKB-SubCell"/>
</dbReference>
<dbReference type="PANTHER" id="PTHR48022:SF22">
    <property type="entry name" value="MAJOR FACILITATOR SUPERFAMILY (MFS) PROFILE DOMAIN-CONTAINING PROTEIN"/>
    <property type="match status" value="1"/>
</dbReference>
<accession>W9YE89</accession>
<evidence type="ECO:0000256" key="3">
    <source>
        <dbReference type="ARBA" id="ARBA00022692"/>
    </source>
</evidence>
<dbReference type="InterPro" id="IPR005828">
    <property type="entry name" value="MFS_sugar_transport-like"/>
</dbReference>
<dbReference type="PANTHER" id="PTHR48022">
    <property type="entry name" value="PLASTIDIC GLUCOSE TRANSPORTER 4"/>
    <property type="match status" value="1"/>
</dbReference>
<evidence type="ECO:0000256" key="4">
    <source>
        <dbReference type="ARBA" id="ARBA00022989"/>
    </source>
</evidence>
<name>W9YE89_9EURO</name>
<comment type="similarity">
    <text evidence="2">Belongs to the major facilitator superfamily. Sugar transporter (TC 2.A.1.1) family.</text>
</comment>
<dbReference type="InterPro" id="IPR050360">
    <property type="entry name" value="MFS_Sugar_Transporters"/>
</dbReference>
<dbReference type="EMBL" id="AMWN01000003">
    <property type="protein sequence ID" value="EXJ91197.1"/>
    <property type="molecule type" value="Genomic_DNA"/>
</dbReference>
<dbReference type="Proteomes" id="UP000019484">
    <property type="component" value="Unassembled WGS sequence"/>
</dbReference>
<dbReference type="OrthoDB" id="6612291at2759"/>
<proteinExistence type="inferred from homology"/>
<dbReference type="InterPro" id="IPR020846">
    <property type="entry name" value="MFS_dom"/>
</dbReference>
<keyword evidence="4 6" id="KW-1133">Transmembrane helix</keyword>
<dbReference type="PROSITE" id="PS50850">
    <property type="entry name" value="MFS"/>
    <property type="match status" value="1"/>
</dbReference>
<comment type="caution">
    <text evidence="8">The sequence shown here is derived from an EMBL/GenBank/DDBJ whole genome shotgun (WGS) entry which is preliminary data.</text>
</comment>
<keyword evidence="9" id="KW-1185">Reference proteome</keyword>
<feature type="transmembrane region" description="Helical" evidence="6">
    <location>
        <begin position="312"/>
        <end position="332"/>
    </location>
</feature>
<evidence type="ECO:0000259" key="7">
    <source>
        <dbReference type="PROSITE" id="PS50850"/>
    </source>
</evidence>
<dbReference type="Gene3D" id="1.20.1250.20">
    <property type="entry name" value="MFS general substrate transporter like domains"/>
    <property type="match status" value="1"/>
</dbReference>
<evidence type="ECO:0000313" key="9">
    <source>
        <dbReference type="Proteomes" id="UP000019484"/>
    </source>
</evidence>
<dbReference type="AlphaFoldDB" id="W9YE89"/>
<sequence length="374" mass="40871">MEDTTMEDTTMEIKTEELRVVADDRSSIVQSKGEIHGRAIQQQEHNRGYLESFGKDPKLLFWVALLLWAQVVQGFESQASGTVIGIGVFKRRFGVYLDGEYDVATKWQSAMSGGGTAAIMVGAWLGSYIADMVGNKPVIMAAAALGMASIGIEFAATSIGMYFGGKFLNFVAVRAFMNNCTTYIADISPLTIRASLVGLNNVAQCVGPLICAVMAYYTTNWTDDWSWKSLICTQWGFAGITLIGSIFMPESPVYLLEKGKETAARKVLSSLYSKPSDAEGHFESIKLTLQEAETQSSNLMDCFRGTNLRRTLIAILVFQAQPMSGLGFVYNYGALMYQYLGISDRQSFLLSIGGQILSISGAFIAVLVSDLYGR</sequence>
<feature type="transmembrane region" description="Helical" evidence="6">
    <location>
        <begin position="197"/>
        <end position="217"/>
    </location>
</feature>
<keyword evidence="5 6" id="KW-0472">Membrane</keyword>
<dbReference type="RefSeq" id="XP_007723391.1">
    <property type="nucleotide sequence ID" value="XM_007725201.1"/>
</dbReference>
<protein>
    <recommendedName>
        <fullName evidence="7">Major facilitator superfamily (MFS) profile domain-containing protein</fullName>
    </recommendedName>
</protein>
<dbReference type="InterPro" id="IPR036259">
    <property type="entry name" value="MFS_trans_sf"/>
</dbReference>
<comment type="subcellular location">
    <subcellularLocation>
        <location evidence="1">Membrane</location>
        <topology evidence="1">Multi-pass membrane protein</topology>
    </subcellularLocation>
</comment>
<dbReference type="SUPFAM" id="SSF103473">
    <property type="entry name" value="MFS general substrate transporter"/>
    <property type="match status" value="1"/>
</dbReference>